<feature type="region of interest" description="Disordered" evidence="1">
    <location>
        <begin position="1"/>
        <end position="23"/>
    </location>
</feature>
<protein>
    <submittedName>
        <fullName evidence="3">MFS transporter</fullName>
    </submittedName>
</protein>
<dbReference type="EMBL" id="BAAAZP010000102">
    <property type="protein sequence ID" value="GAA3685181.1"/>
    <property type="molecule type" value="Genomic_DNA"/>
</dbReference>
<feature type="transmembrane region" description="Helical" evidence="2">
    <location>
        <begin position="384"/>
        <end position="406"/>
    </location>
</feature>
<feature type="transmembrane region" description="Helical" evidence="2">
    <location>
        <begin position="95"/>
        <end position="115"/>
    </location>
</feature>
<dbReference type="PANTHER" id="PTHR23530:SF1">
    <property type="entry name" value="PERMEASE, MAJOR FACILITATOR SUPERFAMILY-RELATED"/>
    <property type="match status" value="1"/>
</dbReference>
<dbReference type="Gene3D" id="1.20.1250.20">
    <property type="entry name" value="MFS general substrate transporter like domains"/>
    <property type="match status" value="1"/>
</dbReference>
<sequence length="416" mass="43065">MIHNQGPARGARASEAASTRSPPFVSPLEGPMLIASLYAYAFLGEFILIYPVYALLFTDTGLSVAQASSLFVIWSVTGTLLEIPSGAWADTVSRRLLLCLGPLLAALGFALWVLFPSYWVFAAGFVLWGAQGALVSGAYEALAYEELERRGQAGRYATVMGRASALGLVANAAAIGLAVPVFATGGYPAVATASVLACVLCAATALTLPEHRTRAASDDRRYLSVLKEGITQARADRGVTHAVLLVAFVTAIWGALEEYVPFLGAEMGVAQTFIPLLILLVWVGATGGGLLAGAAERLPARPYALMLGLAALVMAAGAISGHPAGFVLIALAFGAFQLAGVLAGVRLQERITGPARATVTSVAGLGTNVVTLGVYAAYGAASPYASHGVTFALLTLPYVLIALLTARTRPLQRSTG</sequence>
<feature type="transmembrane region" description="Helical" evidence="2">
    <location>
        <begin position="163"/>
        <end position="183"/>
    </location>
</feature>
<dbReference type="InterPro" id="IPR053160">
    <property type="entry name" value="MFS_DHA3_Transporter"/>
</dbReference>
<dbReference type="InterPro" id="IPR011701">
    <property type="entry name" value="MFS"/>
</dbReference>
<keyword evidence="2" id="KW-1133">Transmembrane helix</keyword>
<feature type="transmembrane region" description="Helical" evidence="2">
    <location>
        <begin position="303"/>
        <end position="320"/>
    </location>
</feature>
<dbReference type="SUPFAM" id="SSF103473">
    <property type="entry name" value="MFS general substrate transporter"/>
    <property type="match status" value="1"/>
</dbReference>
<dbReference type="PANTHER" id="PTHR23530">
    <property type="entry name" value="TRANSPORT PROTEIN-RELATED"/>
    <property type="match status" value="1"/>
</dbReference>
<feature type="transmembrane region" description="Helical" evidence="2">
    <location>
        <begin position="121"/>
        <end position="142"/>
    </location>
</feature>
<feature type="transmembrane region" description="Helical" evidence="2">
    <location>
        <begin position="62"/>
        <end position="83"/>
    </location>
</feature>
<evidence type="ECO:0000313" key="3">
    <source>
        <dbReference type="EMBL" id="GAA3685181.1"/>
    </source>
</evidence>
<feature type="transmembrane region" description="Helical" evidence="2">
    <location>
        <begin position="189"/>
        <end position="208"/>
    </location>
</feature>
<feature type="transmembrane region" description="Helical" evidence="2">
    <location>
        <begin position="326"/>
        <end position="345"/>
    </location>
</feature>
<feature type="transmembrane region" description="Helical" evidence="2">
    <location>
        <begin position="238"/>
        <end position="256"/>
    </location>
</feature>
<dbReference type="Pfam" id="PF07690">
    <property type="entry name" value="MFS_1"/>
    <property type="match status" value="1"/>
</dbReference>
<feature type="transmembrane region" description="Helical" evidence="2">
    <location>
        <begin position="357"/>
        <end position="378"/>
    </location>
</feature>
<keyword evidence="2" id="KW-0812">Transmembrane</keyword>
<comment type="caution">
    <text evidence="3">The sequence shown here is derived from an EMBL/GenBank/DDBJ whole genome shotgun (WGS) entry which is preliminary data.</text>
</comment>
<accession>A0ABP7CD64</accession>
<organism evidence="3 4">
    <name type="scientific">Nonomuraea antimicrobica</name>
    <dbReference type="NCBI Taxonomy" id="561173"/>
    <lineage>
        <taxon>Bacteria</taxon>
        <taxon>Bacillati</taxon>
        <taxon>Actinomycetota</taxon>
        <taxon>Actinomycetes</taxon>
        <taxon>Streptosporangiales</taxon>
        <taxon>Streptosporangiaceae</taxon>
        <taxon>Nonomuraea</taxon>
    </lineage>
</organism>
<feature type="transmembrane region" description="Helical" evidence="2">
    <location>
        <begin position="268"/>
        <end position="291"/>
    </location>
</feature>
<dbReference type="Proteomes" id="UP001500902">
    <property type="component" value="Unassembled WGS sequence"/>
</dbReference>
<gene>
    <name evidence="3" type="ORF">GCM10022224_057380</name>
</gene>
<evidence type="ECO:0000256" key="2">
    <source>
        <dbReference type="SAM" id="Phobius"/>
    </source>
</evidence>
<dbReference type="InterPro" id="IPR036259">
    <property type="entry name" value="MFS_trans_sf"/>
</dbReference>
<evidence type="ECO:0000313" key="4">
    <source>
        <dbReference type="Proteomes" id="UP001500902"/>
    </source>
</evidence>
<evidence type="ECO:0000256" key="1">
    <source>
        <dbReference type="SAM" id="MobiDB-lite"/>
    </source>
</evidence>
<reference evidence="4" key="1">
    <citation type="journal article" date="2019" name="Int. J. Syst. Evol. Microbiol.">
        <title>The Global Catalogue of Microorganisms (GCM) 10K type strain sequencing project: providing services to taxonomists for standard genome sequencing and annotation.</title>
        <authorList>
            <consortium name="The Broad Institute Genomics Platform"/>
            <consortium name="The Broad Institute Genome Sequencing Center for Infectious Disease"/>
            <person name="Wu L."/>
            <person name="Ma J."/>
        </authorList>
    </citation>
    <scope>NUCLEOTIDE SEQUENCE [LARGE SCALE GENOMIC DNA]</scope>
    <source>
        <strain evidence="4">JCM 16904</strain>
    </source>
</reference>
<name>A0ABP7CD64_9ACTN</name>
<keyword evidence="2" id="KW-0472">Membrane</keyword>
<feature type="transmembrane region" description="Helical" evidence="2">
    <location>
        <begin position="37"/>
        <end position="56"/>
    </location>
</feature>
<proteinExistence type="predicted"/>
<keyword evidence="4" id="KW-1185">Reference proteome</keyword>